<evidence type="ECO:0000313" key="1">
    <source>
        <dbReference type="EMBL" id="QUC11003.1"/>
    </source>
</evidence>
<accession>A0AB37HYW7</accession>
<evidence type="ECO:0000313" key="2">
    <source>
        <dbReference type="Proteomes" id="UP000677180"/>
    </source>
</evidence>
<reference evidence="1" key="1">
    <citation type="submission" date="2021-03" db="EMBL/GenBank/DDBJ databases">
        <title>Human Oral Microbial Genomes.</title>
        <authorList>
            <person name="Johnston C.D."/>
            <person name="Chen T."/>
            <person name="Dewhirst F.E."/>
        </authorList>
    </citation>
    <scope>NUCLEOTIDE SEQUENCE</scope>
    <source>
        <strain evidence="1">F0714</strain>
    </source>
</reference>
<dbReference type="AlphaFoldDB" id="A0AB37HYW7"/>
<dbReference type="EMBL" id="CP072385">
    <property type="protein sequence ID" value="QUC11003.1"/>
    <property type="molecule type" value="Genomic_DNA"/>
</dbReference>
<dbReference type="Proteomes" id="UP000677180">
    <property type="component" value="Chromosome"/>
</dbReference>
<gene>
    <name evidence="1" type="ORF">J5A53_14795</name>
</gene>
<organism evidence="1 2">
    <name type="scientific">Arachnia propionica</name>
    <dbReference type="NCBI Taxonomy" id="1750"/>
    <lineage>
        <taxon>Bacteria</taxon>
        <taxon>Bacillati</taxon>
        <taxon>Actinomycetota</taxon>
        <taxon>Actinomycetes</taxon>
        <taxon>Propionibacteriales</taxon>
        <taxon>Propionibacteriaceae</taxon>
        <taxon>Arachnia</taxon>
    </lineage>
</organism>
<name>A0AB37HYW7_9ACTN</name>
<proteinExistence type="predicted"/>
<dbReference type="RefSeq" id="WP_041696054.1">
    <property type="nucleotide sequence ID" value="NZ_CP040007.1"/>
</dbReference>
<sequence length="447" mass="49828">MELIGSRFAFDVPAEWAPEAREADDEVGAASNEVLTGFTPNVLLREWQVRHFYRGVLALASQRSLRELAKQHTVLHVEAIPDENTPSNIGERRRLWAFSTREIPGTNGDLLSLLTIRDLLVTEETLAELTVTVPLTTWRRGDVHEAILNSLRPHRRNRLDALLRGGNRAPGTVMDTGEQTVIDEWATQRDHATREGLGLPETTTSVPGQDTPFPSNPFKPGFFEEVAELSEKAFKAFSDLALLGCLKKSARWSSAGRELVRAGLIDRKGIATAQGERLIRHLRDGRHMALLVDSAPQLLLTFWIHGQEALAAMSFVALGTRALAFCPAKRIPQLLLSLISFQPSWDMNFSYTLTRNEFLAKLLADIPPRTATSGDAAEFSEQRWVPVSLLGPDEEPKLAWVMTPHRGVAILKDHGYASEITLTSDPNESFWELLLETSTRLAEEQHP</sequence>
<protein>
    <submittedName>
        <fullName evidence="1">Uncharacterized protein</fullName>
    </submittedName>
</protein>